<organism evidence="1 2">
    <name type="scientific">Turneriella parva (strain ATCC BAA-1111 / DSM 21527 / NCTC 11395 / H)</name>
    <name type="common">Leptospira parva</name>
    <dbReference type="NCBI Taxonomy" id="869212"/>
    <lineage>
        <taxon>Bacteria</taxon>
        <taxon>Pseudomonadati</taxon>
        <taxon>Spirochaetota</taxon>
        <taxon>Spirochaetia</taxon>
        <taxon>Leptospirales</taxon>
        <taxon>Leptospiraceae</taxon>
        <taxon>Turneriella</taxon>
    </lineage>
</organism>
<protein>
    <submittedName>
        <fullName evidence="1">Clan AA aspartic protease, AF_0612 family</fullName>
    </submittedName>
</protein>
<dbReference type="RefSeq" id="WP_014801951.1">
    <property type="nucleotide sequence ID" value="NC_018020.1"/>
</dbReference>
<dbReference type="InterPro" id="IPR021109">
    <property type="entry name" value="Peptidase_aspartic_dom_sf"/>
</dbReference>
<sequence>MGLAYADIELSNPRRDDLKSLKVKSLVDTEAVMLCLPEHLVTQLDLDENGTRDVSTADGRSHKVPYVGPVKVRFGDRLCFVGALVMGDEPLLGAVPMEDMDLVVHPLSRTLSVNPESPNFPHHKIK</sequence>
<name>I4B2C6_TURPD</name>
<dbReference type="Gene3D" id="2.40.70.10">
    <property type="entry name" value="Acid Proteases"/>
    <property type="match status" value="1"/>
</dbReference>
<reference evidence="1 2" key="1">
    <citation type="submission" date="2012-06" db="EMBL/GenBank/DDBJ databases">
        <title>The complete chromosome of genome of Turneriella parva DSM 21527.</title>
        <authorList>
            <consortium name="US DOE Joint Genome Institute (JGI-PGF)"/>
            <person name="Lucas S."/>
            <person name="Han J."/>
            <person name="Lapidus A."/>
            <person name="Bruce D."/>
            <person name="Goodwin L."/>
            <person name="Pitluck S."/>
            <person name="Peters L."/>
            <person name="Kyrpides N."/>
            <person name="Mavromatis K."/>
            <person name="Ivanova N."/>
            <person name="Mikhailova N."/>
            <person name="Chertkov O."/>
            <person name="Detter J.C."/>
            <person name="Tapia R."/>
            <person name="Han C."/>
            <person name="Land M."/>
            <person name="Hauser L."/>
            <person name="Markowitz V."/>
            <person name="Cheng J.-F."/>
            <person name="Hugenholtz P."/>
            <person name="Woyke T."/>
            <person name="Wu D."/>
            <person name="Gronow S."/>
            <person name="Wellnitz S."/>
            <person name="Brambilla E."/>
            <person name="Klenk H.-P."/>
            <person name="Eisen J.A."/>
        </authorList>
    </citation>
    <scope>NUCLEOTIDE SEQUENCE [LARGE SCALE GENOMIC DNA]</scope>
    <source>
        <strain evidence="2">ATCC BAA-1111 / DSM 21527 / NCTC 11395 / H</strain>
    </source>
</reference>
<dbReference type="EMBL" id="CP002959">
    <property type="protein sequence ID" value="AFM11433.1"/>
    <property type="molecule type" value="Genomic_DNA"/>
</dbReference>
<keyword evidence="1" id="KW-0378">Hydrolase</keyword>
<dbReference type="GO" id="GO:0008233">
    <property type="term" value="F:peptidase activity"/>
    <property type="evidence" value="ECO:0007669"/>
    <property type="project" value="UniProtKB-KW"/>
</dbReference>
<proteinExistence type="predicted"/>
<dbReference type="HOGENOM" id="CLU_153957_0_0_12"/>
<dbReference type="Proteomes" id="UP000006048">
    <property type="component" value="Chromosome"/>
</dbReference>
<keyword evidence="1" id="KW-0645">Protease</keyword>
<dbReference type="GO" id="GO:0006508">
    <property type="term" value="P:proteolysis"/>
    <property type="evidence" value="ECO:0007669"/>
    <property type="project" value="UniProtKB-KW"/>
</dbReference>
<dbReference type="STRING" id="869212.Turpa_0782"/>
<accession>I4B2C6</accession>
<evidence type="ECO:0000313" key="2">
    <source>
        <dbReference type="Proteomes" id="UP000006048"/>
    </source>
</evidence>
<dbReference type="NCBIfam" id="TIGR03698">
    <property type="entry name" value="clan_AA_DTGF"/>
    <property type="match status" value="1"/>
</dbReference>
<dbReference type="OrthoDB" id="664884at2"/>
<dbReference type="KEGG" id="tpx:Turpa_0782"/>
<keyword evidence="2" id="KW-1185">Reference proteome</keyword>
<dbReference type="InterPro" id="IPR022274">
    <property type="entry name" value="Peptidase_asp_AF0612"/>
</dbReference>
<dbReference type="AlphaFoldDB" id="I4B2C6"/>
<evidence type="ECO:0000313" key="1">
    <source>
        <dbReference type="EMBL" id="AFM11433.1"/>
    </source>
</evidence>
<gene>
    <name evidence="1" type="ordered locus">Turpa_0782</name>
</gene>